<dbReference type="OrthoDB" id="10267436at2759"/>
<dbReference type="Proteomes" id="UP000011083">
    <property type="component" value="Unassembled WGS sequence"/>
</dbReference>
<dbReference type="SUPFAM" id="SSF50978">
    <property type="entry name" value="WD40 repeat-like"/>
    <property type="match status" value="1"/>
</dbReference>
<dbReference type="InterPro" id="IPR001680">
    <property type="entry name" value="WD40_rpt"/>
</dbReference>
<evidence type="ECO:0000256" key="4">
    <source>
        <dbReference type="ARBA" id="ARBA00023242"/>
    </source>
</evidence>
<dbReference type="PRINTS" id="PR00320">
    <property type="entry name" value="GPROTEINBRPT"/>
</dbReference>
<dbReference type="KEGG" id="acan:ACA1_233060"/>
<accession>L8H2F9</accession>
<evidence type="ECO:0000256" key="5">
    <source>
        <dbReference type="PROSITE-ProRule" id="PRU00221"/>
    </source>
</evidence>
<evidence type="ECO:0000313" key="6">
    <source>
        <dbReference type="EMBL" id="ELR18938.1"/>
    </source>
</evidence>
<protein>
    <submittedName>
        <fullName evidence="6">Notchless-related, putative</fullName>
    </submittedName>
</protein>
<dbReference type="InterPro" id="IPR015943">
    <property type="entry name" value="WD40/YVTN_repeat-like_dom_sf"/>
</dbReference>
<dbReference type="CDD" id="cd00200">
    <property type="entry name" value="WD40"/>
    <property type="match status" value="1"/>
</dbReference>
<dbReference type="SMART" id="SM00320">
    <property type="entry name" value="WD40"/>
    <property type="match status" value="8"/>
</dbReference>
<dbReference type="GeneID" id="14919707"/>
<keyword evidence="7" id="KW-1185">Reference proteome</keyword>
<dbReference type="InterPro" id="IPR036322">
    <property type="entry name" value="WD40_repeat_dom_sf"/>
</dbReference>
<dbReference type="FunFam" id="2.130.10.10:FF:000464">
    <property type="entry name" value="Ribosome assembly protein 4"/>
    <property type="match status" value="1"/>
</dbReference>
<dbReference type="STRING" id="1257118.L8H2F9"/>
<organism evidence="6 7">
    <name type="scientific">Acanthamoeba castellanii (strain ATCC 30010 / Neff)</name>
    <dbReference type="NCBI Taxonomy" id="1257118"/>
    <lineage>
        <taxon>Eukaryota</taxon>
        <taxon>Amoebozoa</taxon>
        <taxon>Discosea</taxon>
        <taxon>Longamoebia</taxon>
        <taxon>Centramoebida</taxon>
        <taxon>Acanthamoebidae</taxon>
        <taxon>Acanthamoeba</taxon>
    </lineage>
</organism>
<name>L8H2F9_ACACF</name>
<keyword evidence="4" id="KW-0539">Nucleus</keyword>
<feature type="repeat" description="WD" evidence="5">
    <location>
        <begin position="2"/>
        <end position="43"/>
    </location>
</feature>
<dbReference type="InterPro" id="IPR020472">
    <property type="entry name" value="WD40_PAC1"/>
</dbReference>
<dbReference type="PROSITE" id="PS50082">
    <property type="entry name" value="WD_REPEATS_2"/>
    <property type="match status" value="7"/>
</dbReference>
<dbReference type="EMBL" id="KB007939">
    <property type="protein sequence ID" value="ELR18938.1"/>
    <property type="molecule type" value="Genomic_DNA"/>
</dbReference>
<dbReference type="PROSITE" id="PS50294">
    <property type="entry name" value="WD_REPEATS_REGION"/>
    <property type="match status" value="6"/>
</dbReference>
<feature type="repeat" description="WD" evidence="5">
    <location>
        <begin position="44"/>
        <end position="85"/>
    </location>
</feature>
<dbReference type="PANTHER" id="PTHR19848:SF0">
    <property type="entry name" value="NOTCHLESS PROTEIN HOMOLOG 1"/>
    <property type="match status" value="1"/>
</dbReference>
<comment type="subcellular location">
    <subcellularLocation>
        <location evidence="1">Nucleus</location>
        <location evidence="1">Nucleolus</location>
    </subcellularLocation>
</comment>
<keyword evidence="3" id="KW-0677">Repeat</keyword>
<reference evidence="6 7" key="1">
    <citation type="journal article" date="2013" name="Genome Biol.">
        <title>Genome of Acanthamoeba castellanii highlights extensive lateral gene transfer and early evolution of tyrosine kinase signaling.</title>
        <authorList>
            <person name="Clarke M."/>
            <person name="Lohan A.J."/>
            <person name="Liu B."/>
            <person name="Lagkouvardos I."/>
            <person name="Roy S."/>
            <person name="Zafar N."/>
            <person name="Bertelli C."/>
            <person name="Schilde C."/>
            <person name="Kianianmomeni A."/>
            <person name="Burglin T.R."/>
            <person name="Frech C."/>
            <person name="Turcotte B."/>
            <person name="Kopec K.O."/>
            <person name="Synnott J.M."/>
            <person name="Choo C."/>
            <person name="Paponov I."/>
            <person name="Finkler A."/>
            <person name="Soon Heng Tan C."/>
            <person name="Hutchins A.P."/>
            <person name="Weinmeier T."/>
            <person name="Rattei T."/>
            <person name="Chu J.S."/>
            <person name="Gimenez G."/>
            <person name="Irimia M."/>
            <person name="Rigden D.J."/>
            <person name="Fitzpatrick D.A."/>
            <person name="Lorenzo-Morales J."/>
            <person name="Bateman A."/>
            <person name="Chiu C.H."/>
            <person name="Tang P."/>
            <person name="Hegemann P."/>
            <person name="Fromm H."/>
            <person name="Raoult D."/>
            <person name="Greub G."/>
            <person name="Miranda-Saavedra D."/>
            <person name="Chen N."/>
            <person name="Nash P."/>
            <person name="Ginger M.L."/>
            <person name="Horn M."/>
            <person name="Schaap P."/>
            <person name="Caler L."/>
            <person name="Loftus B."/>
        </authorList>
    </citation>
    <scope>NUCLEOTIDE SEQUENCE [LARGE SCALE GENOMIC DNA]</scope>
    <source>
        <strain evidence="6 7">Neff</strain>
    </source>
</reference>
<gene>
    <name evidence="6" type="ORF">ACA1_233060</name>
</gene>
<dbReference type="AlphaFoldDB" id="L8H2F9"/>
<feature type="repeat" description="WD" evidence="5">
    <location>
        <begin position="296"/>
        <end position="337"/>
    </location>
</feature>
<dbReference type="PRINTS" id="PR00319">
    <property type="entry name" value="GPROTEINB"/>
</dbReference>
<dbReference type="PROSITE" id="PS00678">
    <property type="entry name" value="WD_REPEATS_1"/>
    <property type="match status" value="2"/>
</dbReference>
<dbReference type="PANTHER" id="PTHR19848">
    <property type="entry name" value="WD40 REPEAT PROTEIN"/>
    <property type="match status" value="1"/>
</dbReference>
<dbReference type="Pfam" id="PF00400">
    <property type="entry name" value="WD40"/>
    <property type="match status" value="8"/>
</dbReference>
<feature type="repeat" description="WD" evidence="5">
    <location>
        <begin position="255"/>
        <end position="287"/>
    </location>
</feature>
<evidence type="ECO:0000256" key="3">
    <source>
        <dbReference type="ARBA" id="ARBA00022737"/>
    </source>
</evidence>
<dbReference type="OMA" id="AWEPYHR"/>
<dbReference type="GO" id="GO:0005730">
    <property type="term" value="C:nucleolus"/>
    <property type="evidence" value="ECO:0007669"/>
    <property type="project" value="UniProtKB-SubCell"/>
</dbReference>
<dbReference type="VEuPathDB" id="AmoebaDB:ACA1_233060"/>
<feature type="repeat" description="WD" evidence="5">
    <location>
        <begin position="134"/>
        <end position="174"/>
    </location>
</feature>
<evidence type="ECO:0000256" key="2">
    <source>
        <dbReference type="ARBA" id="ARBA00022574"/>
    </source>
</evidence>
<feature type="repeat" description="WD" evidence="5">
    <location>
        <begin position="338"/>
        <end position="369"/>
    </location>
</feature>
<evidence type="ECO:0000256" key="1">
    <source>
        <dbReference type="ARBA" id="ARBA00004604"/>
    </source>
</evidence>
<keyword evidence="2 5" id="KW-0853">WD repeat</keyword>
<dbReference type="InterPro" id="IPR001632">
    <property type="entry name" value="WD40_G-protein_beta-like"/>
</dbReference>
<proteinExistence type="predicted"/>
<dbReference type="Gene3D" id="2.130.10.10">
    <property type="entry name" value="YVTN repeat-like/Quinoprotein amine dehydrogenase"/>
    <property type="match status" value="1"/>
</dbReference>
<evidence type="ECO:0000313" key="7">
    <source>
        <dbReference type="Proteomes" id="UP000011083"/>
    </source>
</evidence>
<feature type="repeat" description="WD" evidence="5">
    <location>
        <begin position="87"/>
        <end position="124"/>
    </location>
</feature>
<dbReference type="GO" id="GO:0000027">
    <property type="term" value="P:ribosomal large subunit assembly"/>
    <property type="evidence" value="ECO:0007669"/>
    <property type="project" value="TreeGrafter"/>
</dbReference>
<dbReference type="InterPro" id="IPR019775">
    <property type="entry name" value="WD40_repeat_CS"/>
</dbReference>
<sequence>MATGHTEAVLVAAFSPDGRQLATGGGDATLRLWDILTETPLATLTGHTNWILCAAWSPDGKRLATGGMDKDVRIWDPVTGQAIGKPLKRHTKWVNALAWEPLHLNPDCVRVASAAKDGTIKVWDSLRGHLLFSLSGHAASVTSLKWSGQGFLISGSQDRTIRVYNASEGGKLVRVLAGHAHWVNSLSLNTDYVLRTGAHDHTGKSPATKEEAQQAAMQRWLAVTQGKPEKLVSCSDDHTLFLWEPASSKKPLIRMTGHQQQVNITSFSPDGRLIASASFDKSIKLWDSNGKFLGNLRGHVGAVYQIGWAADSRMLVSGSKDSTLKIWDTRTKKIKTDLPGHADEVYAVDWSPDGERLVSGSKDCLVKML</sequence>
<dbReference type="RefSeq" id="XP_004341002.1">
    <property type="nucleotide sequence ID" value="XM_004340954.1"/>
</dbReference>